<name>A0A0N1I9K0_PAPMA</name>
<keyword evidence="3" id="KW-1185">Reference proteome</keyword>
<dbReference type="AlphaFoldDB" id="A0A0N1I9K0"/>
<evidence type="ECO:0000313" key="3">
    <source>
        <dbReference type="Proteomes" id="UP000053240"/>
    </source>
</evidence>
<sequence length="160" mass="17370">MYALRTAERRRSRSAAALRSLSAAAPSRGDVAVSSHSEMAQRSGGRDAARPRECRHRAGARSERAPNVSQPPTADGIAATKIIRRVSATTGHEATRYSRPGRTQRVGGGVHGAPRPWPRPGSGPSAERRNTLRSHSEPSEKHCRTILTTLHIDRDDSIRV</sequence>
<reference evidence="2 3" key="1">
    <citation type="journal article" date="2015" name="Nat. Commun.">
        <title>Outbred genome sequencing and CRISPR/Cas9 gene editing in butterflies.</title>
        <authorList>
            <person name="Li X."/>
            <person name="Fan D."/>
            <person name="Zhang W."/>
            <person name="Liu G."/>
            <person name="Zhang L."/>
            <person name="Zhao L."/>
            <person name="Fang X."/>
            <person name="Chen L."/>
            <person name="Dong Y."/>
            <person name="Chen Y."/>
            <person name="Ding Y."/>
            <person name="Zhao R."/>
            <person name="Feng M."/>
            <person name="Zhu Y."/>
            <person name="Feng Y."/>
            <person name="Jiang X."/>
            <person name="Zhu D."/>
            <person name="Xiang H."/>
            <person name="Feng X."/>
            <person name="Li S."/>
            <person name="Wang J."/>
            <person name="Zhang G."/>
            <person name="Kronforst M.R."/>
            <person name="Wang W."/>
        </authorList>
    </citation>
    <scope>NUCLEOTIDE SEQUENCE [LARGE SCALE GENOMIC DNA]</scope>
    <source>
        <strain evidence="2">Ya'a_city_454_Pm</strain>
        <tissue evidence="2">Whole body</tissue>
    </source>
</reference>
<dbReference type="Proteomes" id="UP000053240">
    <property type="component" value="Unassembled WGS sequence"/>
</dbReference>
<dbReference type="EMBL" id="KQ460077">
    <property type="protein sequence ID" value="KPJ17864.1"/>
    <property type="molecule type" value="Genomic_DNA"/>
</dbReference>
<protein>
    <submittedName>
        <fullName evidence="2">Uncharacterized protein</fullName>
    </submittedName>
</protein>
<proteinExistence type="predicted"/>
<organism evidence="2 3">
    <name type="scientific">Papilio machaon</name>
    <name type="common">Old World swallowtail butterfly</name>
    <dbReference type="NCBI Taxonomy" id="76193"/>
    <lineage>
        <taxon>Eukaryota</taxon>
        <taxon>Metazoa</taxon>
        <taxon>Ecdysozoa</taxon>
        <taxon>Arthropoda</taxon>
        <taxon>Hexapoda</taxon>
        <taxon>Insecta</taxon>
        <taxon>Pterygota</taxon>
        <taxon>Neoptera</taxon>
        <taxon>Endopterygota</taxon>
        <taxon>Lepidoptera</taxon>
        <taxon>Glossata</taxon>
        <taxon>Ditrysia</taxon>
        <taxon>Papilionoidea</taxon>
        <taxon>Papilionidae</taxon>
        <taxon>Papilioninae</taxon>
        <taxon>Papilio</taxon>
    </lineage>
</organism>
<gene>
    <name evidence="2" type="ORF">RR48_04005</name>
</gene>
<accession>A0A0N1I9K0</accession>
<feature type="compositionally biased region" description="Low complexity" evidence="1">
    <location>
        <begin position="18"/>
        <end position="28"/>
    </location>
</feature>
<dbReference type="InParanoid" id="A0A0N1I9K0"/>
<evidence type="ECO:0000256" key="1">
    <source>
        <dbReference type="SAM" id="MobiDB-lite"/>
    </source>
</evidence>
<feature type="compositionally biased region" description="Basic and acidic residues" evidence="1">
    <location>
        <begin position="126"/>
        <end position="143"/>
    </location>
</feature>
<feature type="region of interest" description="Disordered" evidence="1">
    <location>
        <begin position="18"/>
        <end position="143"/>
    </location>
</feature>
<evidence type="ECO:0000313" key="2">
    <source>
        <dbReference type="EMBL" id="KPJ17864.1"/>
    </source>
</evidence>